<dbReference type="InterPro" id="IPR034027">
    <property type="entry name" value="Reprolysin_adamalysin"/>
</dbReference>
<evidence type="ECO:0000256" key="1">
    <source>
        <dbReference type="ARBA" id="ARBA00023157"/>
    </source>
</evidence>
<dbReference type="STRING" id="8022.A0A060YTH6"/>
<dbReference type="PANTHER" id="PTHR11905">
    <property type="entry name" value="ADAM A DISINTEGRIN AND METALLOPROTEASE DOMAIN"/>
    <property type="match status" value="1"/>
</dbReference>
<reference evidence="5" key="1">
    <citation type="journal article" date="2014" name="Nat. Commun.">
        <title>The rainbow trout genome provides novel insights into evolution after whole-genome duplication in vertebrates.</title>
        <authorList>
            <person name="Berthelot C."/>
            <person name="Brunet F."/>
            <person name="Chalopin D."/>
            <person name="Juanchich A."/>
            <person name="Bernard M."/>
            <person name="Noel B."/>
            <person name="Bento P."/>
            <person name="Da Silva C."/>
            <person name="Labadie K."/>
            <person name="Alberti A."/>
            <person name="Aury J.M."/>
            <person name="Louis A."/>
            <person name="Dehais P."/>
            <person name="Bardou P."/>
            <person name="Montfort J."/>
            <person name="Klopp C."/>
            <person name="Cabau C."/>
            <person name="Gaspin C."/>
            <person name="Thorgaard G.H."/>
            <person name="Boussaha M."/>
            <person name="Quillet E."/>
            <person name="Guyomard R."/>
            <person name="Galiana D."/>
            <person name="Bobe J."/>
            <person name="Volff J.N."/>
            <person name="Genet C."/>
            <person name="Wincker P."/>
            <person name="Jaillon O."/>
            <person name="Roest Crollius H."/>
            <person name="Guiguen Y."/>
        </authorList>
    </citation>
    <scope>NUCLEOTIDE SEQUENCE [LARGE SCALE GENOMIC DNA]</scope>
</reference>
<dbReference type="CDD" id="cd04269">
    <property type="entry name" value="ZnMc_adamalysin_II_like"/>
    <property type="match status" value="1"/>
</dbReference>
<protein>
    <recommendedName>
        <fullName evidence="7">Peptidase M12B domain-containing protein</fullName>
    </recommendedName>
</protein>
<dbReference type="MEROPS" id="M12.214"/>
<dbReference type="SUPFAM" id="SSF57552">
    <property type="entry name" value="Blood coagulation inhibitor (disintegrin)"/>
    <property type="match status" value="1"/>
</dbReference>
<dbReference type="PROSITE" id="PS50215">
    <property type="entry name" value="ADAM_MEPRO"/>
    <property type="match status" value="1"/>
</dbReference>
<dbReference type="Gene3D" id="4.10.70.10">
    <property type="entry name" value="Disintegrin domain"/>
    <property type="match status" value="1"/>
</dbReference>
<dbReference type="InterPro" id="IPR036436">
    <property type="entry name" value="Disintegrin_dom_sf"/>
</dbReference>
<dbReference type="PROSITE" id="PS50214">
    <property type="entry name" value="DISINTEGRIN_2"/>
    <property type="match status" value="1"/>
</dbReference>
<dbReference type="InterPro" id="IPR001762">
    <property type="entry name" value="Disintegrin_dom"/>
</dbReference>
<dbReference type="Pfam" id="PF01562">
    <property type="entry name" value="Pep_M12B_propep"/>
    <property type="match status" value="1"/>
</dbReference>
<dbReference type="PaxDb" id="8022-A0A060YTH6"/>
<evidence type="ECO:0000313" key="5">
    <source>
        <dbReference type="EMBL" id="CDQ95158.1"/>
    </source>
</evidence>
<proteinExistence type="predicted"/>
<dbReference type="Gene3D" id="3.40.390.10">
    <property type="entry name" value="Collagenase (Catalytic Domain)"/>
    <property type="match status" value="2"/>
</dbReference>
<evidence type="ECO:0000259" key="4">
    <source>
        <dbReference type="PROSITE" id="PS50215"/>
    </source>
</evidence>
<evidence type="ECO:0000259" key="3">
    <source>
        <dbReference type="PROSITE" id="PS50214"/>
    </source>
</evidence>
<evidence type="ECO:0000313" key="6">
    <source>
        <dbReference type="Proteomes" id="UP000193380"/>
    </source>
</evidence>
<dbReference type="SUPFAM" id="SSF55486">
    <property type="entry name" value="Metalloproteases ('zincins'), catalytic domain"/>
    <property type="match status" value="1"/>
</dbReference>
<dbReference type="InterPro" id="IPR002870">
    <property type="entry name" value="Peptidase_M12B_N"/>
</dbReference>
<dbReference type="SMART" id="SM00050">
    <property type="entry name" value="DISIN"/>
    <property type="match status" value="1"/>
</dbReference>
<feature type="domain" description="Disintegrin" evidence="3">
    <location>
        <begin position="290"/>
        <end position="344"/>
    </location>
</feature>
<feature type="binding site" evidence="2">
    <location>
        <position position="219"/>
    </location>
    <ligand>
        <name>Zn(2+)</name>
        <dbReference type="ChEBI" id="CHEBI:29105"/>
        <note>catalytic</note>
    </ligand>
</feature>
<evidence type="ECO:0000256" key="2">
    <source>
        <dbReference type="PROSITE-ProRule" id="PRU00276"/>
    </source>
</evidence>
<dbReference type="EMBL" id="FR919978">
    <property type="protein sequence ID" value="CDQ95158.1"/>
    <property type="molecule type" value="Genomic_DNA"/>
</dbReference>
<reference evidence="5" key="2">
    <citation type="submission" date="2014-03" db="EMBL/GenBank/DDBJ databases">
        <authorList>
            <person name="Genoscope - CEA"/>
        </authorList>
    </citation>
    <scope>NUCLEOTIDE SEQUENCE</scope>
</reference>
<feature type="binding site" evidence="2">
    <location>
        <position position="223"/>
    </location>
    <ligand>
        <name>Zn(2+)</name>
        <dbReference type="ChEBI" id="CHEBI:29105"/>
        <note>catalytic</note>
    </ligand>
</feature>
<keyword evidence="2" id="KW-0479">Metal-binding</keyword>
<feature type="non-terminal residue" evidence="5">
    <location>
        <position position="344"/>
    </location>
</feature>
<keyword evidence="2" id="KW-0862">Zinc</keyword>
<feature type="binding site" evidence="2">
    <location>
        <position position="229"/>
    </location>
    <ligand>
        <name>Zn(2+)</name>
        <dbReference type="ChEBI" id="CHEBI:29105"/>
        <note>catalytic</note>
    </ligand>
</feature>
<dbReference type="InterPro" id="IPR024079">
    <property type="entry name" value="MetalloPept_cat_dom_sf"/>
</dbReference>
<comment type="caution">
    <text evidence="2">Lacks conserved residue(s) required for the propagation of feature annotation.</text>
</comment>
<sequence length="344" mass="37200">MFSLSPISICSRQLLAPGYQEIWYSPSGSRQTSNPPSTGHCFYHGDVRGVEGSSAALSTCSGLRYAGQCVSRSFGFHVKLLKLQQHQGWSLEVGIQPCCCFLSGFTEAFQKHGADLNRTKTKLLEAANYVDKYYKSLSIRVAVIGLEVWSDQDRISVSGNPYSTLGAYTHYLTTTLNSSRAWRFRAPPLGWPLSEPCAQRGINSDHSDSAVGVAATMAHEMGHNFGMSHDSPGCCQAKADDGGCIMAAATGHPFPRVFNGCNHRELSRYLSSGGGKCLFNLPNTRAMYGGQRCGNGYLEDGEECDCGDEKECSSPCCNANNCTLKAGAECAHGVCCHNCMVLYT</sequence>
<accession>A0A060YTH6</accession>
<dbReference type="GO" id="GO:0006509">
    <property type="term" value="P:membrane protein ectodomain proteolysis"/>
    <property type="evidence" value="ECO:0007669"/>
    <property type="project" value="TreeGrafter"/>
</dbReference>
<feature type="active site" evidence="2">
    <location>
        <position position="220"/>
    </location>
</feature>
<feature type="domain" description="Peptidase M12B" evidence="4">
    <location>
        <begin position="109"/>
        <end position="282"/>
    </location>
</feature>
<organism evidence="5 6">
    <name type="scientific">Oncorhynchus mykiss</name>
    <name type="common">Rainbow trout</name>
    <name type="synonym">Salmo gairdneri</name>
    <dbReference type="NCBI Taxonomy" id="8022"/>
    <lineage>
        <taxon>Eukaryota</taxon>
        <taxon>Metazoa</taxon>
        <taxon>Chordata</taxon>
        <taxon>Craniata</taxon>
        <taxon>Vertebrata</taxon>
        <taxon>Euteleostomi</taxon>
        <taxon>Actinopterygii</taxon>
        <taxon>Neopterygii</taxon>
        <taxon>Teleostei</taxon>
        <taxon>Protacanthopterygii</taxon>
        <taxon>Salmoniformes</taxon>
        <taxon>Salmonidae</taxon>
        <taxon>Salmoninae</taxon>
        <taxon>Oncorhynchus</taxon>
    </lineage>
</organism>
<dbReference type="PANTHER" id="PTHR11905:SF19">
    <property type="entry name" value="DISINTEGRIN AND METALLOPROTEINASE DOMAIN-CONTAINING PROTEIN 19"/>
    <property type="match status" value="1"/>
</dbReference>
<dbReference type="GO" id="GO:0004222">
    <property type="term" value="F:metalloendopeptidase activity"/>
    <property type="evidence" value="ECO:0007669"/>
    <property type="project" value="InterPro"/>
</dbReference>
<evidence type="ECO:0008006" key="7">
    <source>
        <dbReference type="Google" id="ProtNLM"/>
    </source>
</evidence>
<dbReference type="Pfam" id="PF01421">
    <property type="entry name" value="Reprolysin"/>
    <property type="match status" value="2"/>
</dbReference>
<dbReference type="Proteomes" id="UP000193380">
    <property type="component" value="Unassembled WGS sequence"/>
</dbReference>
<keyword evidence="1" id="KW-1015">Disulfide bond</keyword>
<dbReference type="Pfam" id="PF00200">
    <property type="entry name" value="Disintegrin"/>
    <property type="match status" value="1"/>
</dbReference>
<name>A0A060YTH6_ONCMY</name>
<dbReference type="GO" id="GO:0046872">
    <property type="term" value="F:metal ion binding"/>
    <property type="evidence" value="ECO:0007669"/>
    <property type="project" value="UniProtKB-KW"/>
</dbReference>
<dbReference type="AlphaFoldDB" id="A0A060YTH6"/>
<dbReference type="InterPro" id="IPR001590">
    <property type="entry name" value="Peptidase_M12B"/>
</dbReference>
<gene>
    <name evidence="5" type="ORF">GSONMT00044656001</name>
</gene>